<evidence type="ECO:0000313" key="2">
    <source>
        <dbReference type="Proteomes" id="UP001472677"/>
    </source>
</evidence>
<comment type="caution">
    <text evidence="1">The sequence shown here is derived from an EMBL/GenBank/DDBJ whole genome shotgun (WGS) entry which is preliminary data.</text>
</comment>
<dbReference type="EMBL" id="JBBPBM010000053">
    <property type="protein sequence ID" value="KAK8518301.1"/>
    <property type="molecule type" value="Genomic_DNA"/>
</dbReference>
<evidence type="ECO:0000313" key="1">
    <source>
        <dbReference type="EMBL" id="KAK8518301.1"/>
    </source>
</evidence>
<name>A0ABR2CFJ0_9ROSI</name>
<dbReference type="PROSITE" id="PS50890">
    <property type="entry name" value="PUA"/>
    <property type="match status" value="1"/>
</dbReference>
<keyword evidence="2" id="KW-1185">Reference proteome</keyword>
<organism evidence="1 2">
    <name type="scientific">Hibiscus sabdariffa</name>
    <name type="common">roselle</name>
    <dbReference type="NCBI Taxonomy" id="183260"/>
    <lineage>
        <taxon>Eukaryota</taxon>
        <taxon>Viridiplantae</taxon>
        <taxon>Streptophyta</taxon>
        <taxon>Embryophyta</taxon>
        <taxon>Tracheophyta</taxon>
        <taxon>Spermatophyta</taxon>
        <taxon>Magnoliopsida</taxon>
        <taxon>eudicotyledons</taxon>
        <taxon>Gunneridae</taxon>
        <taxon>Pentapetalae</taxon>
        <taxon>rosids</taxon>
        <taxon>malvids</taxon>
        <taxon>Malvales</taxon>
        <taxon>Malvaceae</taxon>
        <taxon>Malvoideae</taxon>
        <taxon>Hibiscus</taxon>
    </lineage>
</organism>
<proteinExistence type="predicted"/>
<accession>A0ABR2CFJ0</accession>
<dbReference type="Proteomes" id="UP001472677">
    <property type="component" value="Unassembled WGS sequence"/>
</dbReference>
<gene>
    <name evidence="1" type="ORF">V6N12_017454</name>
</gene>
<reference evidence="1 2" key="1">
    <citation type="journal article" date="2024" name="G3 (Bethesda)">
        <title>Genome assembly of Hibiscus sabdariffa L. provides insights into metabolisms of medicinal natural products.</title>
        <authorList>
            <person name="Kim T."/>
        </authorList>
    </citation>
    <scope>NUCLEOTIDE SEQUENCE [LARGE SCALE GENOMIC DNA]</scope>
    <source>
        <strain evidence="1">TK-2024</strain>
        <tissue evidence="1">Old leaves</tissue>
    </source>
</reference>
<sequence>MCKLSGHEHVQVEEHDNQVMVWRHNDLWKESNEDYKGMSTQEIRRGCVLPDEDVNVIKGVGCSLAVVAQGGEALGDVPWIEFNLVLKTVQSKRQRLRPRKNMVAKGLVNNPLLDSEVTLVREAHVILEVSKWVGVSTIGKRKTS</sequence>
<protein>
    <submittedName>
        <fullName evidence="1">Uncharacterized protein</fullName>
    </submittedName>
</protein>